<proteinExistence type="predicted"/>
<dbReference type="EMBL" id="JRRF01000004">
    <property type="protein sequence ID" value="KII07095.1"/>
    <property type="molecule type" value="Genomic_DNA"/>
</dbReference>
<evidence type="ECO:0000313" key="3">
    <source>
        <dbReference type="EMBL" id="MRJ95252.1"/>
    </source>
</evidence>
<organism evidence="1 12">
    <name type="scientific">Klebsiella pneumoniae</name>
    <dbReference type="NCBI Taxonomy" id="573"/>
    <lineage>
        <taxon>Bacteria</taxon>
        <taxon>Pseudomonadati</taxon>
        <taxon>Pseudomonadota</taxon>
        <taxon>Gammaproteobacteria</taxon>
        <taxon>Enterobacterales</taxon>
        <taxon>Enterobacteriaceae</taxon>
        <taxon>Klebsiella/Raoultella group</taxon>
        <taxon>Klebsiella</taxon>
        <taxon>Klebsiella pneumoniae complex</taxon>
    </lineage>
</organism>
<evidence type="ECO:0000313" key="8">
    <source>
        <dbReference type="Proteomes" id="UP000251721"/>
    </source>
</evidence>
<dbReference type="EMBL" id="BNFF01000001">
    <property type="protein sequence ID" value="GHK56951.1"/>
    <property type="molecule type" value="Genomic_DNA"/>
</dbReference>
<dbReference type="RefSeq" id="WP_009485635.1">
    <property type="nucleotide sequence ID" value="NZ_ABLUVU020000005.1"/>
</dbReference>
<evidence type="ECO:0000313" key="12">
    <source>
        <dbReference type="Proteomes" id="UP000655094"/>
    </source>
</evidence>
<dbReference type="Proteomes" id="UP000655094">
    <property type="component" value="Unassembled WGS sequence"/>
</dbReference>
<evidence type="ECO:0000313" key="6">
    <source>
        <dbReference type="EMBL" id="VCV76930.1"/>
    </source>
</evidence>
<reference evidence="2 7" key="1">
    <citation type="submission" date="2014-10" db="EMBL/GenBank/DDBJ databases">
        <title>Plasmid movement, recombination, and chromosomal integration amongst multidrug resistant commensal Escherichia coli clones within a single commercial turkey flock.</title>
        <authorList>
            <person name="Lang K."/>
            <person name="Dorn K."/>
            <person name="Danzeisen J."/>
            <person name="Johnson T."/>
        </authorList>
    </citation>
    <scope>NUCLEOTIDE SEQUENCE [LARGE SCALE GENOMIC DNA]</scope>
    <source>
        <strain evidence="2 7">UMNturkey9</strain>
    </source>
</reference>
<dbReference type="CDD" id="cd14744">
    <property type="entry name" value="PAAR_CT_2"/>
    <property type="match status" value="1"/>
</dbReference>
<dbReference type="EMBL" id="UAWQ01000018">
    <property type="protein sequence ID" value="SQC45547.1"/>
    <property type="molecule type" value="Genomic_DNA"/>
</dbReference>
<dbReference type="EMBL" id="UJRG01000003">
    <property type="protein sequence ID" value="SWT10745.1"/>
    <property type="molecule type" value="Genomic_DNA"/>
</dbReference>
<evidence type="ECO:0000313" key="7">
    <source>
        <dbReference type="Proteomes" id="UP000031820"/>
    </source>
</evidence>
<evidence type="ECO:0000313" key="11">
    <source>
        <dbReference type="Proteomes" id="UP000441029"/>
    </source>
</evidence>
<sequence length="86" mass="9238">MARRLARLGDKTTYGYVASATSSIIDGKKLALNGDRAWCNKCKGMFGIVGTARGWSEDSLFVGNGDRVACKCANNQVIATSDLFDE</sequence>
<reference evidence="5 9" key="3">
    <citation type="submission" date="2018-08" db="EMBL/GenBank/DDBJ databases">
        <authorList>
            <consortium name="Pathogen Informatics"/>
        </authorList>
    </citation>
    <scope>NUCLEOTIDE SEQUENCE [LARGE SCALE GENOMIC DNA]</scope>
    <source>
        <strain evidence="5 9">EuSCAPE_TR125</strain>
    </source>
</reference>
<dbReference type="Proteomes" id="UP000269921">
    <property type="component" value="Unassembled WGS sequence"/>
</dbReference>
<evidence type="ECO:0000313" key="10">
    <source>
        <dbReference type="Proteomes" id="UP000269921"/>
    </source>
</evidence>
<evidence type="ECO:0000313" key="4">
    <source>
        <dbReference type="EMBL" id="SQC45547.1"/>
    </source>
</evidence>
<dbReference type="Proteomes" id="UP000251721">
    <property type="component" value="Unassembled WGS sequence"/>
</dbReference>
<name>W9B476_KLEPN</name>
<gene>
    <name evidence="6" type="ORF">BANRA_02752</name>
    <name evidence="3" type="ORF">GJJ01_04650</name>
    <name evidence="1" type="ORF">KPZU09_66870</name>
    <name evidence="2" type="ORF">LS45_07325</name>
    <name evidence="4" type="ORF">NCTC13465_04103</name>
    <name evidence="5" type="ORF">SAMEA3729652_01614</name>
</gene>
<dbReference type="EMBL" id="WJVL01000003">
    <property type="protein sequence ID" value="MRJ95252.1"/>
    <property type="molecule type" value="Genomic_DNA"/>
</dbReference>
<dbReference type="Proteomes" id="UP000258798">
    <property type="component" value="Unassembled WGS sequence"/>
</dbReference>
<dbReference type="EMBL" id="UWVH01000001">
    <property type="protein sequence ID" value="VCV76930.1"/>
    <property type="molecule type" value="Genomic_DNA"/>
</dbReference>
<dbReference type="Proteomes" id="UP000031820">
    <property type="component" value="Unassembled WGS sequence"/>
</dbReference>
<dbReference type="Proteomes" id="UP000441029">
    <property type="component" value="Unassembled WGS sequence"/>
</dbReference>
<reference evidence="6 10" key="4">
    <citation type="submission" date="2018-10" db="EMBL/GenBank/DDBJ databases">
        <authorList>
            <person name="Noll B N."/>
        </authorList>
    </citation>
    <scope>NUCLEOTIDE SEQUENCE [LARGE SCALE GENOMIC DNA]</scope>
    <source>
        <strain evidence="6">Kpneu006</strain>
    </source>
</reference>
<evidence type="ECO:0000313" key="9">
    <source>
        <dbReference type="Proteomes" id="UP000258798"/>
    </source>
</evidence>
<reference evidence="4 8" key="2">
    <citation type="submission" date="2018-06" db="EMBL/GenBank/DDBJ databases">
        <authorList>
            <consortium name="Pathogen Informatics"/>
            <person name="Doyle S."/>
        </authorList>
    </citation>
    <scope>NUCLEOTIDE SEQUENCE [LARGE SCALE GENOMIC DNA]</scope>
    <source>
        <strain evidence="4 8">NCTC13465</strain>
    </source>
</reference>
<accession>W9B476</accession>
<evidence type="ECO:0000313" key="1">
    <source>
        <dbReference type="EMBL" id="GHK56951.1"/>
    </source>
</evidence>
<protein>
    <submittedName>
        <fullName evidence="3">PAAR domain-containing protein</fullName>
    </submittedName>
    <submittedName>
        <fullName evidence="4">PAAR motif family protein</fullName>
    </submittedName>
</protein>
<reference evidence="1" key="6">
    <citation type="submission" date="2020-10" db="EMBL/GenBank/DDBJ databases">
        <title>Genome Sequence of ESBL Producing Zambian Clinical Strains.</title>
        <authorList>
            <person name="Shawa M."/>
            <person name="Furuta Y."/>
            <person name="Simbotwe M."/>
            <person name="Mulenga E."/>
            <person name="Mubanga M."/>
            <person name="Mulenga G."/>
            <person name="Kaile C."/>
            <person name="Zorigt T."/>
            <person name="Hang'ombe B."/>
            <person name="Higashi H."/>
        </authorList>
    </citation>
    <scope>NUCLEOTIDE SEQUENCE</scope>
    <source>
        <strain evidence="1">Zam_UTH_09</strain>
    </source>
</reference>
<evidence type="ECO:0000313" key="5">
    <source>
        <dbReference type="EMBL" id="SWT10745.1"/>
    </source>
</evidence>
<dbReference type="AlphaFoldDB" id="W9B476"/>
<evidence type="ECO:0000313" key="2">
    <source>
        <dbReference type="EMBL" id="KII07095.1"/>
    </source>
</evidence>
<dbReference type="KEGG" id="kpnk:BN49_0937"/>
<reference evidence="3 11" key="5">
    <citation type="submission" date="2019-11" db="EMBL/GenBank/DDBJ databases">
        <title>Molecular typing, antibiotic resistance determination and virulence profiling for 36 multidrug-resistant clinical Klebsiella pneumoniae isolates using second- and third-generation sequencing.</title>
        <authorList>
            <person name="Shelenkov A."/>
            <person name="Mikhaylova Y."/>
            <person name="Yanushevich Y."/>
            <person name="Samoilov A."/>
            <person name="Petrova L."/>
            <person name="Fomina V."/>
            <person name="Gusarov V."/>
            <person name="Zamyatin M."/>
            <person name="Shagin D."/>
        </authorList>
    </citation>
    <scope>NUCLEOTIDE SEQUENCE [LARGE SCALE GENOMIC DNA]</scope>
    <source>
        <strain evidence="3 11">CriePir226</strain>
    </source>
</reference>